<evidence type="ECO:0000256" key="1">
    <source>
        <dbReference type="SAM" id="MobiDB-lite"/>
    </source>
</evidence>
<protein>
    <submittedName>
        <fullName evidence="2">Related to conserved hypothetical Ustilaginaceae-specific protein</fullName>
    </submittedName>
</protein>
<name>A0A5C3EHP8_9BASI</name>
<organism evidence="2 3">
    <name type="scientific">Ustilago trichophora</name>
    <dbReference type="NCBI Taxonomy" id="86804"/>
    <lineage>
        <taxon>Eukaryota</taxon>
        <taxon>Fungi</taxon>
        <taxon>Dikarya</taxon>
        <taxon>Basidiomycota</taxon>
        <taxon>Ustilaginomycotina</taxon>
        <taxon>Ustilaginomycetes</taxon>
        <taxon>Ustilaginales</taxon>
        <taxon>Ustilaginaceae</taxon>
        <taxon>Ustilago</taxon>
    </lineage>
</organism>
<feature type="region of interest" description="Disordered" evidence="1">
    <location>
        <begin position="266"/>
        <end position="348"/>
    </location>
</feature>
<accession>A0A5C3EHP8</accession>
<feature type="compositionally biased region" description="Basic and acidic residues" evidence="1">
    <location>
        <begin position="270"/>
        <end position="299"/>
    </location>
</feature>
<dbReference type="AlphaFoldDB" id="A0A5C3EHP8"/>
<sequence>MASSGLLSPKNWPFKENGRVVHYNPDTSKPPSIRGVLHLSTRGKPAAHWQQLMDTFEIAYVVPNEISYFVHKAFDAARAEEIKQQLSTALQLAFPDKDSVEIILSPGELRNRCGTWIEFHTPYSNIPASFQTSELFHPILFDSVPEECKDDFIAALPRFLTNSLDPVNEIEVLDIWEVQQTSSYPSDWRYQGDIVALVCIKAALPADGSLESIADTWPGWFHFDEEYLIRMEYPAQYLEGDKKRHKLSSCFKLTCGVCGHAGHDATTISGDKRECEEGKRKRLEERERKRQRTSTHDQETGQATQVGQGSSRQNGPQGGTTQSTNGNGDGQKIEPLQSDVQVKTEPTA</sequence>
<feature type="compositionally biased region" description="Low complexity" evidence="1">
    <location>
        <begin position="313"/>
        <end position="326"/>
    </location>
</feature>
<reference evidence="2 3" key="1">
    <citation type="submission" date="2018-03" db="EMBL/GenBank/DDBJ databases">
        <authorList>
            <person name="Guldener U."/>
        </authorList>
    </citation>
    <scope>NUCLEOTIDE SEQUENCE [LARGE SCALE GENOMIC DNA]</scope>
    <source>
        <strain evidence="2 3">NBRC100155</strain>
    </source>
</reference>
<evidence type="ECO:0000313" key="3">
    <source>
        <dbReference type="Proteomes" id="UP000324022"/>
    </source>
</evidence>
<dbReference type="OrthoDB" id="2555752at2759"/>
<feature type="compositionally biased region" description="Polar residues" evidence="1">
    <location>
        <begin position="338"/>
        <end position="348"/>
    </location>
</feature>
<feature type="compositionally biased region" description="Polar residues" evidence="1">
    <location>
        <begin position="300"/>
        <end position="312"/>
    </location>
</feature>
<proteinExistence type="predicted"/>
<dbReference type="Proteomes" id="UP000324022">
    <property type="component" value="Unassembled WGS sequence"/>
</dbReference>
<gene>
    <name evidence="2" type="ORF">UTRI_06085</name>
</gene>
<keyword evidence="3" id="KW-1185">Reference proteome</keyword>
<evidence type="ECO:0000313" key="2">
    <source>
        <dbReference type="EMBL" id="SPO29136.1"/>
    </source>
</evidence>
<dbReference type="EMBL" id="OOIN01000027">
    <property type="protein sequence ID" value="SPO29136.1"/>
    <property type="molecule type" value="Genomic_DNA"/>
</dbReference>